<evidence type="ECO:0000313" key="10">
    <source>
        <dbReference type="Proteomes" id="UP000434957"/>
    </source>
</evidence>
<dbReference type="EMBL" id="QXFT01000033">
    <property type="protein sequence ID" value="KAE9358502.1"/>
    <property type="molecule type" value="Genomic_DNA"/>
</dbReference>
<dbReference type="SMART" id="SM00317">
    <property type="entry name" value="SET"/>
    <property type="match status" value="1"/>
</dbReference>
<keyword evidence="10" id="KW-1185">Reference proteome</keyword>
<evidence type="ECO:0000256" key="1">
    <source>
        <dbReference type="ARBA" id="ARBA00004123"/>
    </source>
</evidence>
<dbReference type="GO" id="GO:0032259">
    <property type="term" value="P:methylation"/>
    <property type="evidence" value="ECO:0007669"/>
    <property type="project" value="UniProtKB-KW"/>
</dbReference>
<proteinExistence type="predicted"/>
<gene>
    <name evidence="9" type="ORF">PR003_g1240</name>
</gene>
<comment type="subcellular location">
    <subcellularLocation>
        <location evidence="2">Chromosome</location>
    </subcellularLocation>
    <subcellularLocation>
        <location evidence="1">Nucleus</location>
    </subcellularLocation>
</comment>
<keyword evidence="6" id="KW-0949">S-adenosyl-L-methionine</keyword>
<evidence type="ECO:0000256" key="5">
    <source>
        <dbReference type="ARBA" id="ARBA00022679"/>
    </source>
</evidence>
<keyword evidence="5" id="KW-0808">Transferase</keyword>
<evidence type="ECO:0000256" key="4">
    <source>
        <dbReference type="ARBA" id="ARBA00022603"/>
    </source>
</evidence>
<feature type="domain" description="SET" evidence="8">
    <location>
        <begin position="504"/>
        <end position="626"/>
    </location>
</feature>
<evidence type="ECO:0000256" key="2">
    <source>
        <dbReference type="ARBA" id="ARBA00004286"/>
    </source>
</evidence>
<dbReference type="InterPro" id="IPR001214">
    <property type="entry name" value="SET_dom"/>
</dbReference>
<dbReference type="AlphaFoldDB" id="A0A6A4G4T0"/>
<sequence length="647" mass="70608">MDKIGNDILKLKEQSSGRVLAIKEQLATWVSGEFTARSAAIYRNVMHQKITEAANEAKKKWPTFSHQHFPLSLAKSSAYASAEAPRSHRSVMVGLSLSELSPEELHAGDKIAYYSWAFVTGDPRGYRESVVLRVDSSTTEGTPIQMDTGEVVPLTMKLKRLVDHTGHPCTGEEAKWRNLRTFRLVDGTYDAPMRSSAFNRAVQDAIADAFAYARRLGGQEREDLVENAATGSALLAEQTGNDVSMSSTSVALVPTVAAYDAVVSTAEPPAACERSAITRVCVDVDDEKAGEAEEAPSIPNPAIVPMYSGGDASAVGIAAGEREETPINPPTDMELVAVKDYLKSVPTRLERAKIRNQPKLRPAGWHVPRSRKRRDQKKCGITRSGTNIYHAHTIKAKKAKAMLRLPGIKARLRALHVRRPVFVAPSAPADPVDAEVPWPAHVKYTEECEVPEGIAFADIGDGDPCKCVGDCFMDTCSNAALAIFCTPDCCALNAACSNAPRTLHTLKLYDTGRVGLGVFTTTYLEVGDVVGEYAERLCEYAAIVEGPPAEAMKQNRGYTMLLHERSVNGKFVYIEALKCGSTTRFLSHACDPNVAFFEMQNRTTVKVLAVMIKTVKAGTQLTVNYGKKVWFKCACDDCWVEPTGEEE</sequence>
<evidence type="ECO:0000256" key="6">
    <source>
        <dbReference type="ARBA" id="ARBA00022691"/>
    </source>
</evidence>
<evidence type="ECO:0000256" key="7">
    <source>
        <dbReference type="ARBA" id="ARBA00023242"/>
    </source>
</evidence>
<evidence type="ECO:0000313" key="9">
    <source>
        <dbReference type="EMBL" id="KAE9358502.1"/>
    </source>
</evidence>
<keyword evidence="4" id="KW-0489">Methyltransferase</keyword>
<name>A0A6A4G4T0_9STRA</name>
<comment type="caution">
    <text evidence="9">The sequence shown here is derived from an EMBL/GenBank/DDBJ whole genome shotgun (WGS) entry which is preliminary data.</text>
</comment>
<protein>
    <recommendedName>
        <fullName evidence="8">SET domain-containing protein</fullName>
    </recommendedName>
</protein>
<dbReference type="InterPro" id="IPR046341">
    <property type="entry name" value="SET_dom_sf"/>
</dbReference>
<evidence type="ECO:0000259" key="8">
    <source>
        <dbReference type="PROSITE" id="PS50280"/>
    </source>
</evidence>
<dbReference type="Proteomes" id="UP000434957">
    <property type="component" value="Unassembled WGS sequence"/>
</dbReference>
<dbReference type="PROSITE" id="PS50280">
    <property type="entry name" value="SET"/>
    <property type="match status" value="1"/>
</dbReference>
<dbReference type="Pfam" id="PF00856">
    <property type="entry name" value="SET"/>
    <property type="match status" value="1"/>
</dbReference>
<dbReference type="SUPFAM" id="SSF82199">
    <property type="entry name" value="SET domain"/>
    <property type="match status" value="1"/>
</dbReference>
<organism evidence="9 10">
    <name type="scientific">Phytophthora rubi</name>
    <dbReference type="NCBI Taxonomy" id="129364"/>
    <lineage>
        <taxon>Eukaryota</taxon>
        <taxon>Sar</taxon>
        <taxon>Stramenopiles</taxon>
        <taxon>Oomycota</taxon>
        <taxon>Peronosporomycetes</taxon>
        <taxon>Peronosporales</taxon>
        <taxon>Peronosporaceae</taxon>
        <taxon>Phytophthora</taxon>
    </lineage>
</organism>
<evidence type="ECO:0000256" key="3">
    <source>
        <dbReference type="ARBA" id="ARBA00022454"/>
    </source>
</evidence>
<reference evidence="9 10" key="1">
    <citation type="submission" date="2018-08" db="EMBL/GenBank/DDBJ databases">
        <title>Genomic investigation of the strawberry pathogen Phytophthora fragariae indicates pathogenicity is determined by transcriptional variation in three key races.</title>
        <authorList>
            <person name="Adams T.M."/>
            <person name="Armitage A.D."/>
            <person name="Sobczyk M.K."/>
            <person name="Bates H.J."/>
            <person name="Dunwell J.M."/>
            <person name="Nellist C.F."/>
            <person name="Harrison R.J."/>
        </authorList>
    </citation>
    <scope>NUCLEOTIDE SEQUENCE [LARGE SCALE GENOMIC DNA]</scope>
    <source>
        <strain evidence="9 10">SCRP333</strain>
    </source>
</reference>
<dbReference type="InterPro" id="IPR050777">
    <property type="entry name" value="SET2_Histone-Lys_MeTrsfase"/>
</dbReference>
<accession>A0A6A4G4T0</accession>
<keyword evidence="7" id="KW-0539">Nucleus</keyword>
<dbReference type="GO" id="GO:0008168">
    <property type="term" value="F:methyltransferase activity"/>
    <property type="evidence" value="ECO:0007669"/>
    <property type="project" value="UniProtKB-KW"/>
</dbReference>
<dbReference type="Gene3D" id="2.170.270.10">
    <property type="entry name" value="SET domain"/>
    <property type="match status" value="1"/>
</dbReference>
<keyword evidence="3" id="KW-0158">Chromosome</keyword>
<dbReference type="PANTHER" id="PTHR22884">
    <property type="entry name" value="SET DOMAIN PROTEINS"/>
    <property type="match status" value="1"/>
</dbReference>
<dbReference type="GO" id="GO:0005694">
    <property type="term" value="C:chromosome"/>
    <property type="evidence" value="ECO:0007669"/>
    <property type="project" value="UniProtKB-SubCell"/>
</dbReference>
<dbReference type="GO" id="GO:0005634">
    <property type="term" value="C:nucleus"/>
    <property type="evidence" value="ECO:0007669"/>
    <property type="project" value="UniProtKB-SubCell"/>
</dbReference>